<dbReference type="GO" id="GO:0046081">
    <property type="term" value="P:dUTP catabolic process"/>
    <property type="evidence" value="ECO:0007669"/>
    <property type="project" value="TreeGrafter"/>
</dbReference>
<dbReference type="GO" id="GO:0006203">
    <property type="term" value="P:dGTP catabolic process"/>
    <property type="evidence" value="ECO:0007669"/>
    <property type="project" value="TreeGrafter"/>
</dbReference>
<evidence type="ECO:0000259" key="1">
    <source>
        <dbReference type="Pfam" id="PF00590"/>
    </source>
</evidence>
<dbReference type="SUPFAM" id="SSF101386">
    <property type="entry name" value="all-alpha NTP pyrophosphatases"/>
    <property type="match status" value="1"/>
</dbReference>
<protein>
    <submittedName>
        <fullName evidence="3">Unannotated protein</fullName>
    </submittedName>
</protein>
<dbReference type="InterPro" id="IPR000878">
    <property type="entry name" value="4pyrrol_Mease"/>
</dbReference>
<dbReference type="SUPFAM" id="SSF53790">
    <property type="entry name" value="Tetrapyrrole methylase"/>
    <property type="match status" value="1"/>
</dbReference>
<dbReference type="Pfam" id="PF00590">
    <property type="entry name" value="TP_methylase"/>
    <property type="match status" value="1"/>
</dbReference>
<dbReference type="InterPro" id="IPR011551">
    <property type="entry name" value="NTP_PyrPHydrolase_MazG"/>
</dbReference>
<dbReference type="PANTHER" id="PTHR30522">
    <property type="entry name" value="NUCLEOSIDE TRIPHOSPHATE PYROPHOSPHOHYDROLASE"/>
    <property type="match status" value="1"/>
</dbReference>
<dbReference type="GO" id="GO:0046061">
    <property type="term" value="P:dATP catabolic process"/>
    <property type="evidence" value="ECO:0007669"/>
    <property type="project" value="TreeGrafter"/>
</dbReference>
<evidence type="ECO:0000259" key="2">
    <source>
        <dbReference type="Pfam" id="PF03819"/>
    </source>
</evidence>
<dbReference type="PANTHER" id="PTHR30522:SF0">
    <property type="entry name" value="NUCLEOSIDE TRIPHOSPHATE PYROPHOSPHOHYDROLASE"/>
    <property type="match status" value="1"/>
</dbReference>
<name>A0A6J7R792_9ZZZZ</name>
<proteinExistence type="predicted"/>
<dbReference type="GO" id="GO:0046052">
    <property type="term" value="P:UTP catabolic process"/>
    <property type="evidence" value="ECO:0007669"/>
    <property type="project" value="TreeGrafter"/>
</dbReference>
<sequence length="461" mass="50206">MSLPRVHVIGLGPAGPDLVTAGAMQLIATIPRQFLRTERHPAAQVMPQAQWFDRLYESASSMPQVYQSICEALVSAACEEHDLAVQIGAVGEVLYAVPGSPVVAEHTVELLLSDPRVEVVIHPALSFLDLTWARLGVDPVELGVRLIDGHRFAVEAAGQRGPLLVGQCDNSFTLSDIKLSLDDPPSSPVVVLQRLGLPDEKIFSVDWSDLDREVIPDHLTSIWIPEFAAPVAAEFIKLQELLTRLRAEDPWKAEQTHDSLKRYLLEETYEVFEAIDSYDSESGSGATELCSELGDLLYQVVFHSAIASEAGWFTLSDVALAIHDKLLARHQALEQALGAQLGSADVAQVVALWESSKVQEQSRSSALDQIPAGLPALARALKVAKRATGIEGYVAPVDSAGLDFAELDFSELDFSELGTALLKLVDLAQERGFDPEEALRQATDQRIEQLRTVERAGSENP</sequence>
<evidence type="ECO:0000313" key="3">
    <source>
        <dbReference type="EMBL" id="CAB5024625.1"/>
    </source>
</evidence>
<organism evidence="3">
    <name type="scientific">freshwater metagenome</name>
    <dbReference type="NCBI Taxonomy" id="449393"/>
    <lineage>
        <taxon>unclassified sequences</taxon>
        <taxon>metagenomes</taxon>
        <taxon>ecological metagenomes</taxon>
    </lineage>
</organism>
<dbReference type="Pfam" id="PF03819">
    <property type="entry name" value="MazG"/>
    <property type="match status" value="1"/>
</dbReference>
<dbReference type="AlphaFoldDB" id="A0A6J7R792"/>
<dbReference type="InterPro" id="IPR035013">
    <property type="entry name" value="YabN_N"/>
</dbReference>
<gene>
    <name evidence="3" type="ORF">UFOPK4173_00129</name>
</gene>
<dbReference type="CDD" id="cd11723">
    <property type="entry name" value="YabN_N_like"/>
    <property type="match status" value="1"/>
</dbReference>
<dbReference type="InterPro" id="IPR004518">
    <property type="entry name" value="MazG-like_dom"/>
</dbReference>
<dbReference type="InterPro" id="IPR048015">
    <property type="entry name" value="NTP-PPase_MazG-like_N"/>
</dbReference>
<feature type="domain" description="Tetrapyrrole methylase" evidence="1">
    <location>
        <begin position="5"/>
        <end position="209"/>
    </location>
</feature>
<dbReference type="GO" id="GO:0046076">
    <property type="term" value="P:dTTP catabolic process"/>
    <property type="evidence" value="ECO:0007669"/>
    <property type="project" value="TreeGrafter"/>
</dbReference>
<dbReference type="InterPro" id="IPR035996">
    <property type="entry name" value="4pyrrol_Methylase_sf"/>
</dbReference>
<dbReference type="CDD" id="cd11528">
    <property type="entry name" value="NTP-PPase_MazG_Nterm"/>
    <property type="match status" value="1"/>
</dbReference>
<dbReference type="GO" id="GO:0046047">
    <property type="term" value="P:TTP catabolic process"/>
    <property type="evidence" value="ECO:0007669"/>
    <property type="project" value="TreeGrafter"/>
</dbReference>
<dbReference type="GO" id="GO:0047429">
    <property type="term" value="F:nucleoside triphosphate diphosphatase activity"/>
    <property type="evidence" value="ECO:0007669"/>
    <property type="project" value="TreeGrafter"/>
</dbReference>
<dbReference type="EMBL" id="CAFBPW010000007">
    <property type="protein sequence ID" value="CAB5024625.1"/>
    <property type="molecule type" value="Genomic_DNA"/>
</dbReference>
<reference evidence="3" key="1">
    <citation type="submission" date="2020-05" db="EMBL/GenBank/DDBJ databases">
        <authorList>
            <person name="Chiriac C."/>
            <person name="Salcher M."/>
            <person name="Ghai R."/>
            <person name="Kavagutti S V."/>
        </authorList>
    </citation>
    <scope>NUCLEOTIDE SEQUENCE</scope>
</reference>
<accession>A0A6J7R792</accession>
<feature type="domain" description="NTP pyrophosphohydrolase MazG-like" evidence="2">
    <location>
        <begin position="255"/>
        <end position="331"/>
    </location>
</feature>
<dbReference type="Gene3D" id="1.10.287.1080">
    <property type="entry name" value="MazG-like"/>
    <property type="match status" value="1"/>
</dbReference>
<dbReference type="GO" id="GO:0008168">
    <property type="term" value="F:methyltransferase activity"/>
    <property type="evidence" value="ECO:0007669"/>
    <property type="project" value="InterPro"/>
</dbReference>